<evidence type="ECO:0000256" key="1">
    <source>
        <dbReference type="SAM" id="MobiDB-lite"/>
    </source>
</evidence>
<protein>
    <submittedName>
        <fullName evidence="3">Pyridoxamine 5'-phosphate oxidase family protein</fullName>
    </submittedName>
</protein>
<gene>
    <name evidence="3" type="ORF">IGS68_25300</name>
</gene>
<feature type="domain" description="Pyridoxamine 5'-phosphate oxidase N-terminal" evidence="2">
    <location>
        <begin position="9"/>
        <end position="134"/>
    </location>
</feature>
<organism evidence="3 4">
    <name type="scientific">Skermanella cutis</name>
    <dbReference type="NCBI Taxonomy" id="2775420"/>
    <lineage>
        <taxon>Bacteria</taxon>
        <taxon>Pseudomonadati</taxon>
        <taxon>Pseudomonadota</taxon>
        <taxon>Alphaproteobacteria</taxon>
        <taxon>Rhodospirillales</taxon>
        <taxon>Azospirillaceae</taxon>
        <taxon>Skermanella</taxon>
    </lineage>
</organism>
<dbReference type="RefSeq" id="WP_201075303.1">
    <property type="nucleotide sequence ID" value="NZ_CP067420.1"/>
</dbReference>
<evidence type="ECO:0000259" key="2">
    <source>
        <dbReference type="Pfam" id="PF01243"/>
    </source>
</evidence>
<dbReference type="PANTHER" id="PTHR39336:SF1">
    <property type="entry name" value="PYRIDOXAMINE PHOSPHATE OXIDASE FAMILY PROTEIN (AFU_ORTHOLOGUE AFUA_6G11440)"/>
    <property type="match status" value="1"/>
</dbReference>
<dbReference type="EMBL" id="CP067420">
    <property type="protein sequence ID" value="QQP89267.1"/>
    <property type="molecule type" value="Genomic_DNA"/>
</dbReference>
<dbReference type="Proteomes" id="UP000595197">
    <property type="component" value="Chromosome"/>
</dbReference>
<dbReference type="Gene3D" id="2.30.110.10">
    <property type="entry name" value="Electron Transport, Fmn-binding Protein, Chain A"/>
    <property type="match status" value="1"/>
</dbReference>
<dbReference type="InterPro" id="IPR011576">
    <property type="entry name" value="Pyridox_Oxase_N"/>
</dbReference>
<dbReference type="Pfam" id="PF01243">
    <property type="entry name" value="PNPOx_N"/>
    <property type="match status" value="1"/>
</dbReference>
<reference evidence="3" key="1">
    <citation type="submission" date="2021-02" db="EMBL/GenBank/DDBJ databases">
        <title>Skermanella TT6 skin isolate.</title>
        <authorList>
            <person name="Lee K."/>
            <person name="Ganzorig M."/>
        </authorList>
    </citation>
    <scope>NUCLEOTIDE SEQUENCE</scope>
    <source>
        <strain evidence="3">TT6</strain>
    </source>
</reference>
<feature type="region of interest" description="Disordered" evidence="1">
    <location>
        <begin position="167"/>
        <end position="189"/>
    </location>
</feature>
<evidence type="ECO:0000313" key="3">
    <source>
        <dbReference type="EMBL" id="QQP89267.1"/>
    </source>
</evidence>
<keyword evidence="4" id="KW-1185">Reference proteome</keyword>
<sequence>MAKQFPHITGAHRDFIARQHIFFTASAAEGTRVNLSPKPANAFRVLGESAAAYIDQTGSGNETAAHLLADGRLTIMFCAFEGAPSILRLYGRGRVLHRGGDDYARMLSEAFGGEEPTGARQIVVLDVDLVQTSCGYGVPLFDYRDDRRNLDRWAAAKGEEGLEAYRREKNARSMDGLPTGLLSGETVPR</sequence>
<evidence type="ECO:0000313" key="4">
    <source>
        <dbReference type="Proteomes" id="UP000595197"/>
    </source>
</evidence>
<name>A0ABX7B9X7_9PROT</name>
<accession>A0ABX7B9X7</accession>
<dbReference type="PANTHER" id="PTHR39336">
    <property type="entry name" value="PYRIDOXAMINE PHOSPHATE OXIDASE FAMILY PROTEIN (AFU_ORTHOLOGUE AFUA_6G11440)"/>
    <property type="match status" value="1"/>
</dbReference>
<proteinExistence type="predicted"/>
<dbReference type="SUPFAM" id="SSF50475">
    <property type="entry name" value="FMN-binding split barrel"/>
    <property type="match status" value="1"/>
</dbReference>
<dbReference type="InterPro" id="IPR012349">
    <property type="entry name" value="Split_barrel_FMN-bd"/>
</dbReference>